<comment type="subcellular location">
    <subcellularLocation>
        <location evidence="1">Secreted</location>
    </subcellularLocation>
</comment>
<keyword evidence="3" id="KW-0964">Secreted</keyword>
<gene>
    <name evidence="11" type="ORF">CCAP1982_LOCUS13136</name>
</gene>
<dbReference type="FunFam" id="2.40.10.10:FF:000068">
    <property type="entry name" value="transmembrane protease serine 2"/>
    <property type="match status" value="1"/>
</dbReference>
<dbReference type="CDD" id="cd00190">
    <property type="entry name" value="Tryp_SPc"/>
    <property type="match status" value="3"/>
</dbReference>
<evidence type="ECO:0000259" key="10">
    <source>
        <dbReference type="PROSITE" id="PS50240"/>
    </source>
</evidence>
<dbReference type="PROSITE" id="PS00134">
    <property type="entry name" value="TRYPSIN_HIS"/>
    <property type="match status" value="2"/>
</dbReference>
<dbReference type="InterPro" id="IPR001314">
    <property type="entry name" value="Peptidase_S1A"/>
</dbReference>
<dbReference type="PROSITE" id="PS50240">
    <property type="entry name" value="TRYPSIN_DOM"/>
    <property type="match status" value="3"/>
</dbReference>
<evidence type="ECO:0000313" key="12">
    <source>
        <dbReference type="Proteomes" id="UP000606786"/>
    </source>
</evidence>
<proteinExistence type="inferred from homology"/>
<keyword evidence="6 8" id="KW-0720">Serine protease</keyword>
<keyword evidence="12" id="KW-1185">Reference proteome</keyword>
<dbReference type="PROSITE" id="PS00135">
    <property type="entry name" value="TRYPSIN_SER"/>
    <property type="match status" value="1"/>
</dbReference>
<dbReference type="SUPFAM" id="SSF50494">
    <property type="entry name" value="Trypsin-like serine proteases"/>
    <property type="match status" value="3"/>
</dbReference>
<dbReference type="FunFam" id="2.40.10.10:FF:000034">
    <property type="entry name" value="Eupolytin"/>
    <property type="match status" value="2"/>
</dbReference>
<evidence type="ECO:0000256" key="3">
    <source>
        <dbReference type="ARBA" id="ARBA00022525"/>
    </source>
</evidence>
<evidence type="ECO:0000256" key="1">
    <source>
        <dbReference type="ARBA" id="ARBA00004613"/>
    </source>
</evidence>
<evidence type="ECO:0000256" key="7">
    <source>
        <dbReference type="ARBA" id="ARBA00023157"/>
    </source>
</evidence>
<evidence type="ECO:0000256" key="6">
    <source>
        <dbReference type="ARBA" id="ARBA00022825"/>
    </source>
</evidence>
<feature type="domain" description="Peptidase S1" evidence="10">
    <location>
        <begin position="563"/>
        <end position="785"/>
    </location>
</feature>
<dbReference type="InterPro" id="IPR043504">
    <property type="entry name" value="Peptidase_S1_PA_chymotrypsin"/>
</dbReference>
<dbReference type="Proteomes" id="UP000606786">
    <property type="component" value="Unassembled WGS sequence"/>
</dbReference>
<feature type="domain" description="Peptidase S1" evidence="10">
    <location>
        <begin position="31"/>
        <end position="272"/>
    </location>
</feature>
<evidence type="ECO:0000256" key="4">
    <source>
        <dbReference type="ARBA" id="ARBA00022670"/>
    </source>
</evidence>
<comment type="caution">
    <text evidence="11">The sequence shown here is derived from an EMBL/GenBank/DDBJ whole genome shotgun (WGS) entry which is preliminary data.</text>
</comment>
<comment type="similarity">
    <text evidence="2">Belongs to the peptidase S1 family.</text>
</comment>
<keyword evidence="9" id="KW-0732">Signal</keyword>
<dbReference type="InterPro" id="IPR018114">
    <property type="entry name" value="TRYPSIN_HIS"/>
</dbReference>
<dbReference type="Gene3D" id="2.40.10.10">
    <property type="entry name" value="Trypsin-like serine proteases"/>
    <property type="match status" value="5"/>
</dbReference>
<evidence type="ECO:0000256" key="9">
    <source>
        <dbReference type="SAM" id="SignalP"/>
    </source>
</evidence>
<keyword evidence="4 8" id="KW-0645">Protease</keyword>
<dbReference type="GO" id="GO:0005576">
    <property type="term" value="C:extracellular region"/>
    <property type="evidence" value="ECO:0007669"/>
    <property type="project" value="UniProtKB-SubCell"/>
</dbReference>
<dbReference type="AlphaFoldDB" id="A0A811V5B7"/>
<evidence type="ECO:0000313" key="11">
    <source>
        <dbReference type="EMBL" id="CAD7004743.1"/>
    </source>
</evidence>
<name>A0A811V5B7_CERCA</name>
<dbReference type="EMBL" id="CAJHJT010000034">
    <property type="protein sequence ID" value="CAD7004743.1"/>
    <property type="molecule type" value="Genomic_DNA"/>
</dbReference>
<feature type="domain" description="Peptidase S1" evidence="10">
    <location>
        <begin position="281"/>
        <end position="554"/>
    </location>
</feature>
<dbReference type="PRINTS" id="PR00722">
    <property type="entry name" value="CHYMOTRYPSIN"/>
</dbReference>
<dbReference type="Pfam" id="PF00089">
    <property type="entry name" value="Trypsin"/>
    <property type="match status" value="3"/>
</dbReference>
<reference evidence="11" key="1">
    <citation type="submission" date="2020-11" db="EMBL/GenBank/DDBJ databases">
        <authorList>
            <person name="Whitehead M."/>
        </authorList>
    </citation>
    <scope>NUCLEOTIDE SEQUENCE</scope>
    <source>
        <strain evidence="11">EGII</strain>
    </source>
</reference>
<evidence type="ECO:0000256" key="5">
    <source>
        <dbReference type="ARBA" id="ARBA00022801"/>
    </source>
</evidence>
<feature type="signal peptide" evidence="9">
    <location>
        <begin position="1"/>
        <end position="24"/>
    </location>
</feature>
<dbReference type="PANTHER" id="PTHR24276">
    <property type="entry name" value="POLYSERASE-RELATED"/>
    <property type="match status" value="1"/>
</dbReference>
<dbReference type="InterPro" id="IPR001254">
    <property type="entry name" value="Trypsin_dom"/>
</dbReference>
<keyword evidence="7" id="KW-1015">Disulfide bond</keyword>
<dbReference type="GO" id="GO:0004252">
    <property type="term" value="F:serine-type endopeptidase activity"/>
    <property type="evidence" value="ECO:0007669"/>
    <property type="project" value="InterPro"/>
</dbReference>
<dbReference type="SMART" id="SM00020">
    <property type="entry name" value="Tryp_SPc"/>
    <property type="match status" value="3"/>
</dbReference>
<evidence type="ECO:0000256" key="2">
    <source>
        <dbReference type="ARBA" id="ARBA00007664"/>
    </source>
</evidence>
<organism evidence="11 12">
    <name type="scientific">Ceratitis capitata</name>
    <name type="common">Mediterranean fruit fly</name>
    <name type="synonym">Tephritis capitata</name>
    <dbReference type="NCBI Taxonomy" id="7213"/>
    <lineage>
        <taxon>Eukaryota</taxon>
        <taxon>Metazoa</taxon>
        <taxon>Ecdysozoa</taxon>
        <taxon>Arthropoda</taxon>
        <taxon>Hexapoda</taxon>
        <taxon>Insecta</taxon>
        <taxon>Pterygota</taxon>
        <taxon>Neoptera</taxon>
        <taxon>Endopterygota</taxon>
        <taxon>Diptera</taxon>
        <taxon>Brachycera</taxon>
        <taxon>Muscomorpha</taxon>
        <taxon>Tephritoidea</taxon>
        <taxon>Tephritidae</taxon>
        <taxon>Ceratitis</taxon>
        <taxon>Ceratitis</taxon>
    </lineage>
</organism>
<dbReference type="PANTHER" id="PTHR24276:SF91">
    <property type="entry name" value="AT26814P-RELATED"/>
    <property type="match status" value="1"/>
</dbReference>
<dbReference type="InterPro" id="IPR050430">
    <property type="entry name" value="Peptidase_S1"/>
</dbReference>
<accession>A0A811V5B7</accession>
<sequence>MSNTQLKTVLSGFILLWLCHVAFTVQVSNKVINGRVTTIARAQYMAQLWDANGFFCGGSLISTTHVLTAAHCVKGKQRSAIRVHLGTSTLSQNGTVRSVARAFIPKIFNTRTSRMDVAVLKLSQAVSGTNIQTIGLCNSRMRTGLRLQLYGWGTLSENSDQSSNNLRTVTVPVFNRAICKRRYRNSIKLTRTMFCAGIPGGADSCFGDSGGPAVFNNRVCGIVSFGAGCGRPGITSVYTSVPMSSQIVAMSETRFKTVLLALFFIWLSHRRAFAATATDKVVNGVRTTISRAPFMVQLKYSGSFFCGGTLISSTHVLTAAHCIKGRVRSRIRAHVGTGTLSRAGTVRRISRAFIPSIYNSNTKRKDVAVLKLASAVNGTNIASVGLCNTRIRPGLRMRLYGWGTTSESSSQSSNVLRTEVIPVFRKAVCKRRYRNIQTLTRSMFCAGVPGRKDSCYGDSGGPLIHNNTVCGIVSFVVIVFKISPSPEGKTQCTQAPTCVTVHYSNGYCGPPFTQFKEGLHTHFSQSSQIVAMSATHFKTVLFALIFIWLSHRTGLAAEATDKVVNGVRTTISRAPFMVQLKYSGSFFCGGTLISSTHVLTAAHCIKGRVRSRIRAHVGTGTLSRAGTVRRISRAFIPSIYNENTKRKDVAVLKLARAVNGTNIASIGLCDTRLTPGLRLRLYGWGTRSESSSQSSNVLRTEVIPVFRKAVCKRRYQNIQTLTRSMFCAGVPGRKDSCYGDSGGPLIHNNTVCGIVSFGNGCARPYYPGVYTSVPMVRRFINRALAQ</sequence>
<feature type="chain" id="PRO_5032989892" evidence="9">
    <location>
        <begin position="25"/>
        <end position="786"/>
    </location>
</feature>
<keyword evidence="5 8" id="KW-0378">Hydrolase</keyword>
<protein>
    <submittedName>
        <fullName evidence="11">(Mediterranean fruit fly) hypothetical protein</fullName>
    </submittedName>
</protein>
<dbReference type="InterPro" id="IPR033116">
    <property type="entry name" value="TRYPSIN_SER"/>
</dbReference>
<dbReference type="GO" id="GO:0006508">
    <property type="term" value="P:proteolysis"/>
    <property type="evidence" value="ECO:0007669"/>
    <property type="project" value="UniProtKB-KW"/>
</dbReference>
<dbReference type="OrthoDB" id="10051896at2759"/>
<dbReference type="InterPro" id="IPR009003">
    <property type="entry name" value="Peptidase_S1_PA"/>
</dbReference>
<evidence type="ECO:0000256" key="8">
    <source>
        <dbReference type="RuleBase" id="RU363034"/>
    </source>
</evidence>